<dbReference type="PANTHER" id="PTHR39087:SF2">
    <property type="entry name" value="UPF0104 MEMBRANE PROTEIN MJ1595"/>
    <property type="match status" value="1"/>
</dbReference>
<feature type="transmembrane region" description="Helical" evidence="6">
    <location>
        <begin position="295"/>
        <end position="322"/>
    </location>
</feature>
<dbReference type="InterPro" id="IPR022791">
    <property type="entry name" value="L-PG_synthase/AglD"/>
</dbReference>
<keyword evidence="8" id="KW-1185">Reference proteome</keyword>
<dbReference type="AlphaFoldDB" id="A0A3D9ZUG2"/>
<dbReference type="EMBL" id="QUMQ01000001">
    <property type="protein sequence ID" value="REG00798.1"/>
    <property type="molecule type" value="Genomic_DNA"/>
</dbReference>
<protein>
    <recommendedName>
        <fullName evidence="9">Lysylphosphatidylglycerol synthase-like protein</fullName>
    </recommendedName>
</protein>
<dbReference type="PANTHER" id="PTHR39087">
    <property type="entry name" value="UPF0104 MEMBRANE PROTEIN MJ1595"/>
    <property type="match status" value="1"/>
</dbReference>
<feature type="transmembrane region" description="Helical" evidence="6">
    <location>
        <begin position="149"/>
        <end position="167"/>
    </location>
</feature>
<evidence type="ECO:0000256" key="5">
    <source>
        <dbReference type="ARBA" id="ARBA00023136"/>
    </source>
</evidence>
<dbReference type="GO" id="GO:0005886">
    <property type="term" value="C:plasma membrane"/>
    <property type="evidence" value="ECO:0007669"/>
    <property type="project" value="UniProtKB-SubCell"/>
</dbReference>
<keyword evidence="4 6" id="KW-1133">Transmembrane helix</keyword>
<comment type="subcellular location">
    <subcellularLocation>
        <location evidence="1">Cell membrane</location>
        <topology evidence="1">Multi-pass membrane protein</topology>
    </subcellularLocation>
</comment>
<evidence type="ECO:0000256" key="4">
    <source>
        <dbReference type="ARBA" id="ARBA00022989"/>
    </source>
</evidence>
<keyword evidence="3 6" id="KW-0812">Transmembrane</keyword>
<accession>A0A3D9ZUG2</accession>
<reference evidence="7 8" key="1">
    <citation type="submission" date="2018-08" db="EMBL/GenBank/DDBJ databases">
        <title>Sequencing the genomes of 1000 actinobacteria strains.</title>
        <authorList>
            <person name="Klenk H.-P."/>
        </authorList>
    </citation>
    <scope>NUCLEOTIDE SEQUENCE [LARGE SCALE GENOMIC DNA]</scope>
    <source>
        <strain evidence="7 8">DSM 44099</strain>
    </source>
</reference>
<dbReference type="Proteomes" id="UP000256913">
    <property type="component" value="Unassembled WGS sequence"/>
</dbReference>
<feature type="transmembrane region" description="Helical" evidence="6">
    <location>
        <begin position="43"/>
        <end position="60"/>
    </location>
</feature>
<evidence type="ECO:0008006" key="9">
    <source>
        <dbReference type="Google" id="ProtNLM"/>
    </source>
</evidence>
<dbReference type="RefSeq" id="WP_116072583.1">
    <property type="nucleotide sequence ID" value="NZ_BONB01000009.1"/>
</dbReference>
<evidence type="ECO:0000256" key="2">
    <source>
        <dbReference type="ARBA" id="ARBA00022475"/>
    </source>
</evidence>
<dbReference type="Pfam" id="PF03706">
    <property type="entry name" value="LPG_synthase_TM"/>
    <property type="match status" value="1"/>
</dbReference>
<dbReference type="OrthoDB" id="4481258at2"/>
<evidence type="ECO:0000313" key="7">
    <source>
        <dbReference type="EMBL" id="REG00798.1"/>
    </source>
</evidence>
<sequence length="329" mass="34530">MDHRRWLRRALVVGLLGLFAVELVLGWPALASAVTQVRAPHGGPLAAALFAALAAMSVYARMQRHLLSSAGVRVSLRRLLALTFAAHSLNETLPGGPAFSTQLNYQQLRRFGATPAIASWCIALSGILSTAALGVVTALGAVAGHGRPPWLSLLGLAITMLVVTGGVRRIRRHPESLVPVVRSVLTRLNRVRRRPADDGLEQARALLGQLRGARLTPGHAVAAAAYAVLNWLFDAGCLWLCLAAIAPRAVSPTVLLLAFCAGMAAGTLTIVPGGLGVIDNAVVVGLTAGGLDTPTAIAAVVLYRLITLGLVIGAGWIAWLVIRRDRRTA</sequence>
<keyword evidence="2" id="KW-1003">Cell membrane</keyword>
<evidence type="ECO:0000313" key="8">
    <source>
        <dbReference type="Proteomes" id="UP000256913"/>
    </source>
</evidence>
<organism evidence="7 8">
    <name type="scientific">Asanoa ferruginea</name>
    <dbReference type="NCBI Taxonomy" id="53367"/>
    <lineage>
        <taxon>Bacteria</taxon>
        <taxon>Bacillati</taxon>
        <taxon>Actinomycetota</taxon>
        <taxon>Actinomycetes</taxon>
        <taxon>Micromonosporales</taxon>
        <taxon>Micromonosporaceae</taxon>
        <taxon>Asanoa</taxon>
    </lineage>
</organism>
<feature type="transmembrane region" description="Helical" evidence="6">
    <location>
        <begin position="117"/>
        <end position="143"/>
    </location>
</feature>
<evidence type="ECO:0000256" key="1">
    <source>
        <dbReference type="ARBA" id="ARBA00004651"/>
    </source>
</evidence>
<keyword evidence="5 6" id="KW-0472">Membrane</keyword>
<gene>
    <name evidence="7" type="ORF">DFJ67_6855</name>
</gene>
<evidence type="ECO:0000256" key="3">
    <source>
        <dbReference type="ARBA" id="ARBA00022692"/>
    </source>
</evidence>
<comment type="caution">
    <text evidence="7">The sequence shown here is derived from an EMBL/GenBank/DDBJ whole genome shotgun (WGS) entry which is preliminary data.</text>
</comment>
<feature type="transmembrane region" description="Helical" evidence="6">
    <location>
        <begin position="254"/>
        <end position="275"/>
    </location>
</feature>
<evidence type="ECO:0000256" key="6">
    <source>
        <dbReference type="SAM" id="Phobius"/>
    </source>
</evidence>
<proteinExistence type="predicted"/>
<name>A0A3D9ZUG2_9ACTN</name>